<evidence type="ECO:0000256" key="5">
    <source>
        <dbReference type="ARBA" id="ARBA00048488"/>
    </source>
</evidence>
<dbReference type="HAMAP" id="MF_01401">
    <property type="entry name" value="MsrA"/>
    <property type="match status" value="1"/>
</dbReference>
<sequence>MKKLATFAGGCFWCMVKPFTAYDGVEKVVSGYIGGDTINPTYKEVSSGTTGHFEAIEIHFDDEKISYEELLNIYWKQVNPYDSQGQFADRGPQYKTAIFYNDEEQKNIALESKKKLEESRNFKEKIETEILEAGTFYPAEEYHQDYYKKNSTHYNNYYKNSGRYNFLKSNWDRRNVNRNELMAKLTNIQFEVTQNDMTEVPFENEYYDHFEKGIYVDIVDGTPLFSSSDKYDSQCGWPAFYRPIKDTAVYNRTDYSFGMLRTEVRSVNANSHLGHVFDDAPEEKGGNRYCINSASLKFIPYDKMEEEGYEEFKSFIK</sequence>
<dbReference type="InterPro" id="IPR002579">
    <property type="entry name" value="Met_Sox_Rdtase_MsrB_dom"/>
</dbReference>
<dbReference type="EMBL" id="JYGE01000003">
    <property type="protein sequence ID" value="PSJ31908.1"/>
    <property type="molecule type" value="Genomic_DNA"/>
</dbReference>
<dbReference type="EC" id="1.8.4.11" evidence="7"/>
<dbReference type="Proteomes" id="UP000241434">
    <property type="component" value="Unassembled WGS sequence"/>
</dbReference>
<comment type="catalytic activity">
    <reaction evidence="4 7">
        <text>L-methionyl-[protein] + [thioredoxin]-disulfide + H2O = L-methionyl-(S)-S-oxide-[protein] + [thioredoxin]-dithiol</text>
        <dbReference type="Rhea" id="RHEA:14217"/>
        <dbReference type="Rhea" id="RHEA-COMP:10698"/>
        <dbReference type="Rhea" id="RHEA-COMP:10700"/>
        <dbReference type="Rhea" id="RHEA-COMP:12313"/>
        <dbReference type="Rhea" id="RHEA-COMP:12315"/>
        <dbReference type="ChEBI" id="CHEBI:15377"/>
        <dbReference type="ChEBI" id="CHEBI:16044"/>
        <dbReference type="ChEBI" id="CHEBI:29950"/>
        <dbReference type="ChEBI" id="CHEBI:44120"/>
        <dbReference type="ChEBI" id="CHEBI:50058"/>
        <dbReference type="EC" id="1.8.4.11"/>
    </reaction>
</comment>
<comment type="function">
    <text evidence="7">Has an important function as a repair enzyme for proteins that have been inactivated by oxidation. Catalyzes the reversible oxidation-reduction of methionine sulfoxide in proteins to methionine.</text>
</comment>
<dbReference type="PANTHER" id="PTHR43774">
    <property type="entry name" value="PEPTIDE METHIONINE SULFOXIDE REDUCTASE"/>
    <property type="match status" value="1"/>
</dbReference>
<evidence type="ECO:0000259" key="8">
    <source>
        <dbReference type="PROSITE" id="PS51790"/>
    </source>
</evidence>
<reference evidence="9" key="1">
    <citation type="thesis" date="2015" institute="Rutgers" country="The State University of New Jersey, 14 College Farm Rd., New Brunswick, NJ, USA">
        <title>Ammonia toxicity in bacteria and its implications for treatment of and resource recovery from highly nitrogenous organic wastes.</title>
        <authorList>
            <person name="Luther A.K."/>
        </authorList>
    </citation>
    <scope>NUCLEOTIDE SEQUENCE</scope>
    <source>
        <strain evidence="9">RT-10B</strain>
    </source>
</reference>
<dbReference type="Gene3D" id="3.30.1060.10">
    <property type="entry name" value="Peptide methionine sulphoxide reductase MsrA"/>
    <property type="match status" value="1"/>
</dbReference>
<evidence type="ECO:0000256" key="3">
    <source>
        <dbReference type="ARBA" id="ARBA00023268"/>
    </source>
</evidence>
<accession>A0A2P7Q1R9</accession>
<evidence type="ECO:0000256" key="7">
    <source>
        <dbReference type="HAMAP-Rule" id="MF_01401"/>
    </source>
</evidence>
<dbReference type="InterPro" id="IPR002569">
    <property type="entry name" value="Met_Sox_Rdtase_MsrA_dom"/>
</dbReference>
<name>A0A2P7Q1R9_9FIRM</name>
<dbReference type="NCBIfam" id="TIGR00401">
    <property type="entry name" value="msrA"/>
    <property type="match status" value="1"/>
</dbReference>
<keyword evidence="3" id="KW-0511">Multifunctional enzyme</keyword>
<dbReference type="SUPFAM" id="SSF51316">
    <property type="entry name" value="Mss4-like"/>
    <property type="match status" value="1"/>
</dbReference>
<comment type="caution">
    <text evidence="9">The sequence shown here is derived from an EMBL/GenBank/DDBJ whole genome shotgun (WGS) entry which is preliminary data.</text>
</comment>
<evidence type="ECO:0000256" key="6">
    <source>
        <dbReference type="ARBA" id="ARBA00048782"/>
    </source>
</evidence>
<dbReference type="FunFam" id="2.170.150.20:FF:000003">
    <property type="entry name" value="Peptide methionine sulfoxide reductase MsrB"/>
    <property type="match status" value="1"/>
</dbReference>
<dbReference type="Pfam" id="PF01625">
    <property type="entry name" value="PMSR"/>
    <property type="match status" value="1"/>
</dbReference>
<dbReference type="InterPro" id="IPR011057">
    <property type="entry name" value="Mss4-like_sf"/>
</dbReference>
<comment type="similarity">
    <text evidence="1 7">Belongs to the MsrA Met sulfoxide reductase family.</text>
</comment>
<evidence type="ECO:0000256" key="1">
    <source>
        <dbReference type="ARBA" id="ARBA00005591"/>
    </source>
</evidence>
<dbReference type="InterPro" id="IPR036509">
    <property type="entry name" value="Met_Sox_Rdtase_MsrA_sf"/>
</dbReference>
<organism evidence="9 10">
    <name type="scientific">Peptostreptococcus russellii</name>
    <dbReference type="NCBI Taxonomy" id="215200"/>
    <lineage>
        <taxon>Bacteria</taxon>
        <taxon>Bacillati</taxon>
        <taxon>Bacillota</taxon>
        <taxon>Clostridia</taxon>
        <taxon>Peptostreptococcales</taxon>
        <taxon>Peptostreptococcaceae</taxon>
        <taxon>Peptostreptococcus</taxon>
    </lineage>
</organism>
<comment type="catalytic activity">
    <reaction evidence="6 7">
        <text>[thioredoxin]-disulfide + L-methionine + H2O = L-methionine (S)-S-oxide + [thioredoxin]-dithiol</text>
        <dbReference type="Rhea" id="RHEA:19993"/>
        <dbReference type="Rhea" id="RHEA-COMP:10698"/>
        <dbReference type="Rhea" id="RHEA-COMP:10700"/>
        <dbReference type="ChEBI" id="CHEBI:15377"/>
        <dbReference type="ChEBI" id="CHEBI:29950"/>
        <dbReference type="ChEBI" id="CHEBI:50058"/>
        <dbReference type="ChEBI" id="CHEBI:57844"/>
        <dbReference type="ChEBI" id="CHEBI:58772"/>
        <dbReference type="EC" id="1.8.4.11"/>
    </reaction>
</comment>
<protein>
    <recommendedName>
        <fullName evidence="7">Peptide methionine sulfoxide reductase MsrA</fullName>
        <shortName evidence="7">Protein-methionine-S-oxide reductase</shortName>
        <ecNumber evidence="7">1.8.4.11</ecNumber>
    </recommendedName>
    <alternativeName>
        <fullName evidence="7">Peptide-methionine (S)-S-oxide reductase</fullName>
        <shortName evidence="7">Peptide Met(O) reductase</shortName>
    </alternativeName>
</protein>
<evidence type="ECO:0000256" key="2">
    <source>
        <dbReference type="ARBA" id="ARBA00023002"/>
    </source>
</evidence>
<gene>
    <name evidence="7" type="primary">msrA</name>
    <name evidence="9" type="ORF">UF10_04700</name>
</gene>
<keyword evidence="10" id="KW-1185">Reference proteome</keyword>
<dbReference type="PROSITE" id="PS51790">
    <property type="entry name" value="MSRB"/>
    <property type="match status" value="1"/>
</dbReference>
<dbReference type="PANTHER" id="PTHR43774:SF1">
    <property type="entry name" value="PEPTIDE METHIONINE SULFOXIDE REDUCTASE MSRA 2"/>
    <property type="match status" value="1"/>
</dbReference>
<dbReference type="NCBIfam" id="TIGR00357">
    <property type="entry name" value="peptide-methionine (R)-S-oxide reductase MsrB"/>
    <property type="match status" value="1"/>
</dbReference>
<evidence type="ECO:0000313" key="9">
    <source>
        <dbReference type="EMBL" id="PSJ31908.1"/>
    </source>
</evidence>
<dbReference type="SUPFAM" id="SSF55068">
    <property type="entry name" value="Peptide methionine sulfoxide reductase"/>
    <property type="match status" value="1"/>
</dbReference>
<feature type="domain" description="MsrB" evidence="8">
    <location>
        <begin position="178"/>
        <end position="301"/>
    </location>
</feature>
<feature type="active site" evidence="7">
    <location>
        <position position="11"/>
    </location>
</feature>
<keyword evidence="2 7" id="KW-0560">Oxidoreductase</keyword>
<dbReference type="AlphaFoldDB" id="A0A2P7Q1R9"/>
<comment type="catalytic activity">
    <reaction evidence="5">
        <text>L-methionyl-[protein] + [thioredoxin]-disulfide + H2O = L-methionyl-(R)-S-oxide-[protein] + [thioredoxin]-dithiol</text>
        <dbReference type="Rhea" id="RHEA:24164"/>
        <dbReference type="Rhea" id="RHEA-COMP:10698"/>
        <dbReference type="Rhea" id="RHEA-COMP:10700"/>
        <dbReference type="Rhea" id="RHEA-COMP:12313"/>
        <dbReference type="Rhea" id="RHEA-COMP:12314"/>
        <dbReference type="ChEBI" id="CHEBI:15377"/>
        <dbReference type="ChEBI" id="CHEBI:16044"/>
        <dbReference type="ChEBI" id="CHEBI:29950"/>
        <dbReference type="ChEBI" id="CHEBI:45764"/>
        <dbReference type="ChEBI" id="CHEBI:50058"/>
        <dbReference type="EC" id="1.8.4.12"/>
    </reaction>
</comment>
<dbReference type="OrthoDB" id="4174719at2"/>
<dbReference type="GO" id="GO:0008113">
    <property type="term" value="F:peptide-methionine (S)-S-oxide reductase activity"/>
    <property type="evidence" value="ECO:0007669"/>
    <property type="project" value="UniProtKB-UniRule"/>
</dbReference>
<evidence type="ECO:0000256" key="4">
    <source>
        <dbReference type="ARBA" id="ARBA00047806"/>
    </source>
</evidence>
<dbReference type="Pfam" id="PF01641">
    <property type="entry name" value="SelR"/>
    <property type="match status" value="1"/>
</dbReference>
<dbReference type="GO" id="GO:0033743">
    <property type="term" value="F:peptide-methionine (R)-S-oxide reductase activity"/>
    <property type="evidence" value="ECO:0007669"/>
    <property type="project" value="UniProtKB-EC"/>
</dbReference>
<proteinExistence type="inferred from homology"/>
<dbReference type="GO" id="GO:0033744">
    <property type="term" value="F:L-methionine:thioredoxin-disulfide S-oxidoreductase activity"/>
    <property type="evidence" value="ECO:0007669"/>
    <property type="project" value="RHEA"/>
</dbReference>
<dbReference type="Gene3D" id="2.170.150.20">
    <property type="entry name" value="Peptide methionine sulfoxide reductase"/>
    <property type="match status" value="1"/>
</dbReference>
<evidence type="ECO:0000313" key="10">
    <source>
        <dbReference type="Proteomes" id="UP000241434"/>
    </source>
</evidence>
<dbReference type="RefSeq" id="WP_106776670.1">
    <property type="nucleotide sequence ID" value="NZ_JYGE01000003.1"/>
</dbReference>